<evidence type="ECO:0000256" key="1">
    <source>
        <dbReference type="ARBA" id="ARBA00007099"/>
    </source>
</evidence>
<evidence type="ECO:0000313" key="2">
    <source>
        <dbReference type="EMBL" id="KAF6031851.1"/>
    </source>
</evidence>
<protein>
    <submittedName>
        <fullName evidence="2">C5orf22</fullName>
    </submittedName>
</protein>
<dbReference type="AlphaFoldDB" id="A0A7J7K1L2"/>
<dbReference type="Proteomes" id="UP000593567">
    <property type="component" value="Unassembled WGS sequence"/>
</dbReference>
<comment type="caution">
    <text evidence="2">The sequence shown here is derived from an EMBL/GenBank/DDBJ whole genome shotgun (WGS) entry which is preliminary data.</text>
</comment>
<organism evidence="2 3">
    <name type="scientific">Bugula neritina</name>
    <name type="common">Brown bryozoan</name>
    <name type="synonym">Sertularia neritina</name>
    <dbReference type="NCBI Taxonomy" id="10212"/>
    <lineage>
        <taxon>Eukaryota</taxon>
        <taxon>Metazoa</taxon>
        <taxon>Spiralia</taxon>
        <taxon>Lophotrochozoa</taxon>
        <taxon>Bryozoa</taxon>
        <taxon>Gymnolaemata</taxon>
        <taxon>Cheilostomatida</taxon>
        <taxon>Flustrina</taxon>
        <taxon>Buguloidea</taxon>
        <taxon>Bugulidae</taxon>
        <taxon>Bugula</taxon>
    </lineage>
</organism>
<proteinExistence type="inferred from homology"/>
<dbReference type="OrthoDB" id="418142at2759"/>
<evidence type="ECO:0000313" key="3">
    <source>
        <dbReference type="Proteomes" id="UP000593567"/>
    </source>
</evidence>
<accession>A0A7J7K1L2</accession>
<sequence>MAAASLMVHITEDHNEVLTYIYRAIARKKLSFSKNTLLHFDSHPDLLIPPNISASDVFVKEKLFSSISIENWIMPACYAGHISRIVWVKKEWSTQISDGEYIFAIGMDKDTSQIRCSSTEPYFVSELLYTPRDNLANIKDITLTVVTFDSSNSLQTMCEVLEELSDNSNIILDIDLDYFSTTNPFLSMYSEKQLDILATLYKFHEETTPELSAARRHKQLSMLSSTIKRLASQTSSASLSNSVEYSDPDSERLDLIRTLVTQEIESKGKVDPETLHEHGCTFDTCGLPHHISTEKEIDKHIADSVELLSRLKLKPRLITIARSSDDDYCPKEQVDVIQEKLLNSLQSLYKNMTITKHYSE</sequence>
<dbReference type="PANTHER" id="PTHR13225:SF3">
    <property type="entry name" value="UPF0489 PROTEIN C5ORF22"/>
    <property type="match status" value="1"/>
</dbReference>
<gene>
    <name evidence="2" type="ORF">EB796_009856</name>
</gene>
<reference evidence="2" key="1">
    <citation type="submission" date="2020-06" db="EMBL/GenBank/DDBJ databases">
        <title>Draft genome of Bugula neritina, a colonial animal packing powerful symbionts and potential medicines.</title>
        <authorList>
            <person name="Rayko M."/>
        </authorList>
    </citation>
    <scope>NUCLEOTIDE SEQUENCE [LARGE SCALE GENOMIC DNA]</scope>
    <source>
        <strain evidence="2">Kwan_BN1</strain>
    </source>
</reference>
<dbReference type="InterPro" id="IPR024131">
    <property type="entry name" value="UPF0489"/>
</dbReference>
<comment type="similarity">
    <text evidence="1">Belongs to the UPF0489 family.</text>
</comment>
<dbReference type="EMBL" id="VXIV02001558">
    <property type="protein sequence ID" value="KAF6031851.1"/>
    <property type="molecule type" value="Genomic_DNA"/>
</dbReference>
<keyword evidence="3" id="KW-1185">Reference proteome</keyword>
<dbReference type="PANTHER" id="PTHR13225">
    <property type="entry name" value="MISEXPRESSION SUPPRESSOR OF RAS 6"/>
    <property type="match status" value="1"/>
</dbReference>
<dbReference type="Pfam" id="PF12640">
    <property type="entry name" value="UPF0489"/>
    <property type="match status" value="1"/>
</dbReference>
<name>A0A7J7K1L2_BUGNE</name>